<dbReference type="eggNOG" id="ENOG50305EF">
    <property type="taxonomic scope" value="Bacteria"/>
</dbReference>
<evidence type="ECO:0000313" key="2">
    <source>
        <dbReference type="Proteomes" id="UP000013026"/>
    </source>
</evidence>
<sequence length="393" mass="43992">MIMRLAFLTREHLLVWDKRRLSRFILDGLLDGEGRFQLHKLPLLLKAARNLDYLAVGPELALLRTGLFPNLPGFPLDEAVLAEAERSPLLEGQSLTVAHLPLGFEERKTRLLYAAMPEKVTELLSRSLRLKALEPLPLFFWRHIRSLSKARRFLVLENLSHTIAYFEDGGLVGFRYLSLPADQASPALADEVVRSIGLFGGVGAIEEAWLVGLPEAFDPPPGLPVEQVYRLDKIMPEYALTGEPYLNLRHRPQRIGEGLSRQVQVILLASAVVATMGLLAHTYLQTNVQRLERLYNQLKSEQAVVAVPKTETPQGVGLEGLLSSISARPDRLWFTRFEASREQMRLQGEAMNPYAPLELAQALGARLVLLEEKGGARAGLYTWEVQLGETQAR</sequence>
<name>M9X6U7_MEIRD</name>
<dbReference type="KEGG" id="mre:K649_04845"/>
<organism evidence="1 2">
    <name type="scientific">Meiothermus ruber (strain ATCC 35948 / DSM 1279 / VKM B-1258 / 21)</name>
    <name type="common">Thermus ruber</name>
    <dbReference type="NCBI Taxonomy" id="504728"/>
    <lineage>
        <taxon>Bacteria</taxon>
        <taxon>Thermotogati</taxon>
        <taxon>Deinococcota</taxon>
        <taxon>Deinococci</taxon>
        <taxon>Thermales</taxon>
        <taxon>Thermaceae</taxon>
        <taxon>Meiothermus</taxon>
    </lineage>
</organism>
<evidence type="ECO:0000313" key="1">
    <source>
        <dbReference type="EMBL" id="AGK04271.1"/>
    </source>
</evidence>
<proteinExistence type="predicted"/>
<accession>M9X6U7</accession>
<dbReference type="STRING" id="504728.K649_04845"/>
<dbReference type="EMBL" id="CP005385">
    <property type="protein sequence ID" value="AGK04271.1"/>
    <property type="molecule type" value="Genomic_DNA"/>
</dbReference>
<dbReference type="Proteomes" id="UP000013026">
    <property type="component" value="Chromosome"/>
</dbReference>
<protein>
    <submittedName>
        <fullName evidence="1">Uncharacterized protein</fullName>
    </submittedName>
</protein>
<dbReference type="AlphaFoldDB" id="M9X6U7"/>
<dbReference type="PATRIC" id="fig|504728.9.peg.999"/>
<gene>
    <name evidence="1" type="ORF">K649_04845</name>
</gene>
<reference evidence="1 2" key="1">
    <citation type="submission" date="2013-04" db="EMBL/GenBank/DDBJ databases">
        <authorList>
            <person name="Chin J."/>
            <person name="Alexander D.H."/>
            <person name="Marks P."/>
            <person name="Korlach J."/>
            <person name="Clum A."/>
            <person name="Copeland A."/>
        </authorList>
    </citation>
    <scope>NUCLEOTIDE SEQUENCE [LARGE SCALE GENOMIC DNA]</scope>
    <source>
        <strain evidence="2">ATCC 35948 / DSM 1279 / VKM B-1258 / 21</strain>
    </source>
</reference>